<evidence type="ECO:0000259" key="6">
    <source>
        <dbReference type="PROSITE" id="PS51675"/>
    </source>
</evidence>
<dbReference type="EC" id="2.1.1.221" evidence="1"/>
<keyword evidence="4" id="KW-0949">S-adenosyl-L-methionine</keyword>
<evidence type="ECO:0000256" key="5">
    <source>
        <dbReference type="ARBA" id="ARBA00048434"/>
    </source>
</evidence>
<reference evidence="8" key="1">
    <citation type="submission" date="2010-02" db="EMBL/GenBank/DDBJ databases">
        <title>Complete sequence of Ferroglobus placidus DSM 10642.</title>
        <authorList>
            <consortium name="US DOE Joint Genome Institute"/>
            <person name="Lucas S."/>
            <person name="Copeland A."/>
            <person name="Lapidus A."/>
            <person name="Cheng J.-F."/>
            <person name="Bruce D."/>
            <person name="Goodwin L."/>
            <person name="Pitluck S."/>
            <person name="Saunders E."/>
            <person name="Brettin T."/>
            <person name="Detter J.C."/>
            <person name="Han C."/>
            <person name="Tapia R."/>
            <person name="Larimer F."/>
            <person name="Land M."/>
            <person name="Hauser L."/>
            <person name="Kyrpides N."/>
            <person name="Ivanova N."/>
            <person name="Holmes D."/>
            <person name="Lovley D."/>
            <person name="Kyrpides N."/>
            <person name="Anderson I.J."/>
            <person name="Woyke T."/>
        </authorList>
    </citation>
    <scope>NUCLEOTIDE SEQUENCE [LARGE SCALE GENOMIC DNA]</scope>
    <source>
        <strain evidence="8">DSM 10642 / AEDII12DO</strain>
    </source>
</reference>
<dbReference type="RefSeq" id="WP_012966705.1">
    <property type="nucleotide sequence ID" value="NC_013849.1"/>
</dbReference>
<proteinExistence type="predicted"/>
<dbReference type="GO" id="GO:0030488">
    <property type="term" value="P:tRNA methylation"/>
    <property type="evidence" value="ECO:0007669"/>
    <property type="project" value="InterPro"/>
</dbReference>
<dbReference type="PANTHER" id="PTHR13563:SF13">
    <property type="entry name" value="TRNA METHYLTRANSFERASE 10 HOMOLOG A"/>
    <property type="match status" value="1"/>
</dbReference>
<dbReference type="OrthoDB" id="14987at2157"/>
<dbReference type="GeneID" id="8779780"/>
<dbReference type="Proteomes" id="UP000002613">
    <property type="component" value="Chromosome"/>
</dbReference>
<organism evidence="7 8">
    <name type="scientific">Ferroglobus placidus (strain DSM 10642 / AEDII12DO)</name>
    <dbReference type="NCBI Taxonomy" id="589924"/>
    <lineage>
        <taxon>Archaea</taxon>
        <taxon>Methanobacteriati</taxon>
        <taxon>Methanobacteriota</taxon>
        <taxon>Archaeoglobi</taxon>
        <taxon>Archaeoglobales</taxon>
        <taxon>Archaeoglobaceae</taxon>
        <taxon>Ferroglobus</taxon>
    </lineage>
</organism>
<gene>
    <name evidence="7" type="ordered locus">Ferp_2241</name>
</gene>
<dbReference type="eggNOG" id="arCOG00967">
    <property type="taxonomic scope" value="Archaea"/>
</dbReference>
<dbReference type="STRING" id="589924.Ferp_2241"/>
<keyword evidence="2 7" id="KW-0489">Methyltransferase</keyword>
<evidence type="ECO:0000256" key="3">
    <source>
        <dbReference type="ARBA" id="ARBA00022679"/>
    </source>
</evidence>
<keyword evidence="8" id="KW-1185">Reference proteome</keyword>
<dbReference type="Gene3D" id="3.40.1280.30">
    <property type="match status" value="1"/>
</dbReference>
<keyword evidence="3 7" id="KW-0808">Transferase</keyword>
<dbReference type="InterPro" id="IPR038459">
    <property type="entry name" value="MT_TRM10-typ_sf"/>
</dbReference>
<dbReference type="HOGENOM" id="CLU_061952_0_0_2"/>
<dbReference type="GO" id="GO:0008175">
    <property type="term" value="F:tRNA methyltransferase activity"/>
    <property type="evidence" value="ECO:0007669"/>
    <property type="project" value="InterPro"/>
</dbReference>
<dbReference type="AlphaFoldDB" id="D3S0X6"/>
<dbReference type="PROSITE" id="PS51675">
    <property type="entry name" value="SAM_MT_TRM10"/>
    <property type="match status" value="1"/>
</dbReference>
<evidence type="ECO:0000313" key="8">
    <source>
        <dbReference type="Proteomes" id="UP000002613"/>
    </source>
</evidence>
<evidence type="ECO:0000256" key="1">
    <source>
        <dbReference type="ARBA" id="ARBA00012797"/>
    </source>
</evidence>
<accession>D3S0X6</accession>
<sequence>MRLKDLLVEELRKRGINCISFKTAKAFKYDPFQFAALMIANGKMNVCEGEGKYKFDLEGNEVDECKFVLDKCEGIIDRELLLKKAEDFPYIAIDCRYHYLHSEKEFKSLVIQIKETLNVVREYMWDERLVIAGLKTDTNATHVDKLEDFLRDKKKIILLDPNAEDVFKGEKAEVYIIGGIVDKSGNKKGLTSKLGEELRRAGIKFESKKILLRGNVIGVPDRLNHIAEIVLKVVLDGKSVEEAIREVQPRKVAKWRLRIELPKFVEKIEMGGKKFRIVRKGVINKFDWLNVTEEDFYEVASEQGVIVVNDHFRVSDNS</sequence>
<evidence type="ECO:0000256" key="4">
    <source>
        <dbReference type="ARBA" id="ARBA00022691"/>
    </source>
</evidence>
<reference evidence="7 8" key="2">
    <citation type="journal article" date="2011" name="Stand. Genomic Sci.">
        <title>Complete genome sequence of Ferroglobus placidus AEDII12DO.</title>
        <authorList>
            <person name="Anderson I."/>
            <person name="Risso C."/>
            <person name="Holmes D."/>
            <person name="Lucas S."/>
            <person name="Copeland A."/>
            <person name="Lapidus A."/>
            <person name="Cheng J.F."/>
            <person name="Bruce D."/>
            <person name="Goodwin L."/>
            <person name="Pitluck S."/>
            <person name="Saunders E."/>
            <person name="Brettin T."/>
            <person name="Detter J.C."/>
            <person name="Han C."/>
            <person name="Tapia R."/>
            <person name="Larimer F."/>
            <person name="Land M."/>
            <person name="Hauser L."/>
            <person name="Woyke T."/>
            <person name="Lovley D."/>
            <person name="Kyrpides N."/>
            <person name="Ivanova N."/>
        </authorList>
    </citation>
    <scope>NUCLEOTIDE SEQUENCE [LARGE SCALE GENOMIC DNA]</scope>
    <source>
        <strain evidence="8">DSM 10642 / AEDII12DO</strain>
    </source>
</reference>
<dbReference type="InterPro" id="IPR028564">
    <property type="entry name" value="MT_TRM10-typ"/>
</dbReference>
<name>D3S0X6_FERPA</name>
<protein>
    <recommendedName>
        <fullName evidence="1">tRNA (guanine(9)-N(1))-methyltransferase</fullName>
        <ecNumber evidence="1">2.1.1.221</ecNumber>
    </recommendedName>
</protein>
<evidence type="ECO:0000256" key="2">
    <source>
        <dbReference type="ARBA" id="ARBA00022603"/>
    </source>
</evidence>
<dbReference type="PaxDb" id="589924-Ferp_2241"/>
<dbReference type="InterPro" id="IPR007356">
    <property type="entry name" value="tRNA_m1G_MeTrfase_euk"/>
</dbReference>
<dbReference type="InterPro" id="IPR016742">
    <property type="entry name" value="tRNA_m1G_mtfrase_arc"/>
</dbReference>
<dbReference type="KEGG" id="fpl:Ferp_2241"/>
<feature type="domain" description="SAM-dependent MTase TRM10-type" evidence="6">
    <location>
        <begin position="77"/>
        <end position="254"/>
    </location>
</feature>
<dbReference type="EMBL" id="CP001899">
    <property type="protein sequence ID" value="ADC66367.1"/>
    <property type="molecule type" value="Genomic_DNA"/>
</dbReference>
<dbReference type="PANTHER" id="PTHR13563">
    <property type="entry name" value="TRNA (GUANINE-9-) METHYLTRANSFERASE"/>
    <property type="match status" value="1"/>
</dbReference>
<comment type="catalytic activity">
    <reaction evidence="5">
        <text>guanosine(9) in tRNA + S-adenosyl-L-methionine = N(1)-methylguanosine(9) in tRNA + S-adenosyl-L-homocysteine + H(+)</text>
        <dbReference type="Rhea" id="RHEA:43156"/>
        <dbReference type="Rhea" id="RHEA-COMP:10367"/>
        <dbReference type="Rhea" id="RHEA-COMP:10368"/>
        <dbReference type="ChEBI" id="CHEBI:15378"/>
        <dbReference type="ChEBI" id="CHEBI:57856"/>
        <dbReference type="ChEBI" id="CHEBI:59789"/>
        <dbReference type="ChEBI" id="CHEBI:73542"/>
        <dbReference type="ChEBI" id="CHEBI:74269"/>
        <dbReference type="EC" id="2.1.1.221"/>
    </reaction>
</comment>
<dbReference type="PIRSF" id="PIRSF018978">
    <property type="entry name" value="tRNA_m1G_mtfrase_arc_prd"/>
    <property type="match status" value="1"/>
</dbReference>
<evidence type="ECO:0000313" key="7">
    <source>
        <dbReference type="EMBL" id="ADC66367.1"/>
    </source>
</evidence>